<keyword evidence="13" id="KW-1185">Reference proteome</keyword>
<keyword evidence="7" id="KW-0804">Transcription</keyword>
<evidence type="ECO:0000256" key="6">
    <source>
        <dbReference type="ARBA" id="ARBA00023015"/>
    </source>
</evidence>
<keyword evidence="8" id="KW-0539">Nucleus</keyword>
<proteinExistence type="predicted"/>
<dbReference type="PANTHER" id="PTHR16515">
    <property type="entry name" value="PR DOMAIN ZINC FINGER PROTEIN"/>
    <property type="match status" value="1"/>
</dbReference>
<evidence type="ECO:0000256" key="9">
    <source>
        <dbReference type="PROSITE-ProRule" id="PRU00042"/>
    </source>
</evidence>
<dbReference type="GO" id="GO:0005634">
    <property type="term" value="C:nucleus"/>
    <property type="evidence" value="ECO:0007669"/>
    <property type="project" value="UniProtKB-SubCell"/>
</dbReference>
<keyword evidence="3" id="KW-0677">Repeat</keyword>
<dbReference type="PROSITE" id="PS00028">
    <property type="entry name" value="ZINC_FINGER_C2H2_1"/>
    <property type="match status" value="3"/>
</dbReference>
<dbReference type="InterPro" id="IPR036236">
    <property type="entry name" value="Znf_C2H2_sf"/>
</dbReference>
<dbReference type="FunFam" id="3.30.160.60:FF:001217">
    <property type="entry name" value="zinc finger protein 319"/>
    <property type="match status" value="1"/>
</dbReference>
<dbReference type="SMART" id="SM00355">
    <property type="entry name" value="ZnF_C2H2"/>
    <property type="match status" value="4"/>
</dbReference>
<evidence type="ECO:0000256" key="3">
    <source>
        <dbReference type="ARBA" id="ARBA00022737"/>
    </source>
</evidence>
<organism evidence="12 13">
    <name type="scientific">Denticeps clupeoides</name>
    <name type="common">denticle herring</name>
    <dbReference type="NCBI Taxonomy" id="299321"/>
    <lineage>
        <taxon>Eukaryota</taxon>
        <taxon>Metazoa</taxon>
        <taxon>Chordata</taxon>
        <taxon>Craniata</taxon>
        <taxon>Vertebrata</taxon>
        <taxon>Euteleostomi</taxon>
        <taxon>Actinopterygii</taxon>
        <taxon>Neopterygii</taxon>
        <taxon>Teleostei</taxon>
        <taxon>Clupei</taxon>
        <taxon>Clupeiformes</taxon>
        <taxon>Denticipitoidei</taxon>
        <taxon>Denticipitidae</taxon>
        <taxon>Denticeps</taxon>
    </lineage>
</organism>
<feature type="domain" description="C2H2-type" evidence="11">
    <location>
        <begin position="254"/>
        <end position="281"/>
    </location>
</feature>
<protein>
    <recommendedName>
        <fullName evidence="11">C2H2-type domain-containing protein</fullName>
    </recommendedName>
</protein>
<reference evidence="12" key="2">
    <citation type="submission" date="2025-08" db="UniProtKB">
        <authorList>
            <consortium name="Ensembl"/>
        </authorList>
    </citation>
    <scope>IDENTIFICATION</scope>
</reference>
<evidence type="ECO:0000256" key="2">
    <source>
        <dbReference type="ARBA" id="ARBA00022723"/>
    </source>
</evidence>
<dbReference type="Pfam" id="PF13465">
    <property type="entry name" value="zf-H2C2_2"/>
    <property type="match status" value="1"/>
</dbReference>
<feature type="domain" description="C2H2-type" evidence="11">
    <location>
        <begin position="209"/>
        <end position="236"/>
    </location>
</feature>
<feature type="region of interest" description="Disordered" evidence="10">
    <location>
        <begin position="170"/>
        <end position="190"/>
    </location>
</feature>
<dbReference type="GO" id="GO:0010468">
    <property type="term" value="P:regulation of gene expression"/>
    <property type="evidence" value="ECO:0007669"/>
    <property type="project" value="TreeGrafter"/>
</dbReference>
<dbReference type="FunFam" id="3.30.160.60:FF:001270">
    <property type="entry name" value="zinc finger protein 583 isoform X1"/>
    <property type="match status" value="1"/>
</dbReference>
<dbReference type="InterPro" id="IPR013087">
    <property type="entry name" value="Znf_C2H2_type"/>
</dbReference>
<evidence type="ECO:0000256" key="4">
    <source>
        <dbReference type="ARBA" id="ARBA00022771"/>
    </source>
</evidence>
<dbReference type="FunFam" id="3.30.160.60:FF:000446">
    <property type="entry name" value="Zinc finger protein"/>
    <property type="match status" value="2"/>
</dbReference>
<dbReference type="Ensembl" id="ENSDCDT00010057694.1">
    <property type="protein sequence ID" value="ENSDCDP00010047458.1"/>
    <property type="gene ID" value="ENSDCDG00010028728.1"/>
</dbReference>
<feature type="domain" description="C2H2-type" evidence="11">
    <location>
        <begin position="282"/>
        <end position="309"/>
    </location>
</feature>
<dbReference type="Pfam" id="PF00096">
    <property type="entry name" value="zf-C2H2"/>
    <property type="match status" value="1"/>
</dbReference>
<sequence length="369" mass="40974">RTLPAESAAVIVDGSFCSSRWSVEQKGPVWPNPGVSPRIRIRIQHRTQTPPQGTVHSPACSGPQNKGTVTKATGLHFTEDSRIGTRQGTVTPFRTLSYPSAIWYDPCLLDLFHVPQLTLSSSKQHQYVCSGRMSETWQQHAVVPPPVVHTLPQVAENPLGSAVYGIVLQSDPTLQPPPHGQHNQPHPITAQQPSLQVGTQCVQVEQKPFVCGVCKMGFSLLTSLAQHHTAHTGNNPMKCSICEKTYSSAPHRPYKCSVCHKSFRHLSELSRHERVHTGEKPYKCTICDKSFSQASHLAHHQRTHSSERPYKCTVCEKTFKHRSHLVRHIPATEKPYKCDVCGKGYKKSSTLQASSELTLYRKAPQVLAV</sequence>
<evidence type="ECO:0000256" key="1">
    <source>
        <dbReference type="ARBA" id="ARBA00004123"/>
    </source>
</evidence>
<dbReference type="Proteomes" id="UP000694580">
    <property type="component" value="Chromosome 16"/>
</dbReference>
<evidence type="ECO:0000313" key="13">
    <source>
        <dbReference type="Proteomes" id="UP000694580"/>
    </source>
</evidence>
<evidence type="ECO:0000313" key="12">
    <source>
        <dbReference type="Ensembl" id="ENSDCDP00010047458.1"/>
    </source>
</evidence>
<evidence type="ECO:0000256" key="7">
    <source>
        <dbReference type="ARBA" id="ARBA00023163"/>
    </source>
</evidence>
<dbReference type="AlphaFoldDB" id="A0AAY4DPX5"/>
<evidence type="ECO:0000256" key="5">
    <source>
        <dbReference type="ARBA" id="ARBA00022833"/>
    </source>
</evidence>
<keyword evidence="4 9" id="KW-0863">Zinc-finger</keyword>
<keyword evidence="6" id="KW-0805">Transcription regulation</keyword>
<dbReference type="SUPFAM" id="SSF57667">
    <property type="entry name" value="beta-beta-alpha zinc fingers"/>
    <property type="match status" value="4"/>
</dbReference>
<comment type="subcellular location">
    <subcellularLocation>
        <location evidence="1">Nucleus</location>
    </subcellularLocation>
</comment>
<keyword evidence="2" id="KW-0479">Metal-binding</keyword>
<evidence type="ECO:0000259" key="11">
    <source>
        <dbReference type="PROSITE" id="PS50157"/>
    </source>
</evidence>
<keyword evidence="5" id="KW-0862">Zinc</keyword>
<dbReference type="InterPro" id="IPR050331">
    <property type="entry name" value="Zinc_finger"/>
</dbReference>
<accession>A0AAY4DPX5</accession>
<evidence type="ECO:0000256" key="10">
    <source>
        <dbReference type="SAM" id="MobiDB-lite"/>
    </source>
</evidence>
<dbReference type="PROSITE" id="PS50157">
    <property type="entry name" value="ZINC_FINGER_C2H2_2"/>
    <property type="match status" value="4"/>
</dbReference>
<reference evidence="12" key="3">
    <citation type="submission" date="2025-09" db="UniProtKB">
        <authorList>
            <consortium name="Ensembl"/>
        </authorList>
    </citation>
    <scope>IDENTIFICATION</scope>
</reference>
<feature type="domain" description="C2H2-type" evidence="11">
    <location>
        <begin position="310"/>
        <end position="328"/>
    </location>
</feature>
<evidence type="ECO:0000256" key="8">
    <source>
        <dbReference type="ARBA" id="ARBA00023242"/>
    </source>
</evidence>
<name>A0AAY4DPX5_9TELE</name>
<dbReference type="GO" id="GO:0008270">
    <property type="term" value="F:zinc ion binding"/>
    <property type="evidence" value="ECO:0007669"/>
    <property type="project" value="UniProtKB-KW"/>
</dbReference>
<reference evidence="12 13" key="1">
    <citation type="submission" date="2020-06" db="EMBL/GenBank/DDBJ databases">
        <authorList>
            <consortium name="Wellcome Sanger Institute Data Sharing"/>
        </authorList>
    </citation>
    <scope>NUCLEOTIDE SEQUENCE [LARGE SCALE GENOMIC DNA]</scope>
</reference>
<dbReference type="GeneTree" id="ENSGT00940000160309"/>
<dbReference type="FunFam" id="3.30.160.60:FF:000621">
    <property type="entry name" value="FLT3-interacting zinc finger 1"/>
    <property type="match status" value="1"/>
</dbReference>
<dbReference type="PANTHER" id="PTHR16515:SF66">
    <property type="entry name" value="C2H2-TYPE DOMAIN-CONTAINING PROTEIN"/>
    <property type="match status" value="1"/>
</dbReference>
<dbReference type="Gene3D" id="3.30.160.60">
    <property type="entry name" value="Classic Zinc Finger"/>
    <property type="match status" value="5"/>
</dbReference>